<dbReference type="RefSeq" id="XP_047764948.1">
    <property type="nucleotide sequence ID" value="XM_047909966.1"/>
</dbReference>
<dbReference type="KEGG" id="ffu:CLAFUR5_10818"/>
<reference evidence="1" key="1">
    <citation type="submission" date="2021-12" db="EMBL/GenBank/DDBJ databases">
        <authorList>
            <person name="Zaccaron A."/>
            <person name="Stergiopoulos I."/>
        </authorList>
    </citation>
    <scope>NUCLEOTIDE SEQUENCE</scope>
    <source>
        <strain evidence="1">Race5_Kim</strain>
    </source>
</reference>
<keyword evidence="2" id="KW-1185">Reference proteome</keyword>
<gene>
    <name evidence="1" type="ORF">CLAFUR5_10818</name>
</gene>
<dbReference type="EMBL" id="CP090170">
    <property type="protein sequence ID" value="UJO20582.1"/>
    <property type="molecule type" value="Genomic_DNA"/>
</dbReference>
<accession>A0A9Q8PDT1</accession>
<proteinExistence type="predicted"/>
<protein>
    <submittedName>
        <fullName evidence="1">Uncharacterized protein</fullName>
    </submittedName>
</protein>
<name>A0A9Q8PDT1_PASFU</name>
<reference evidence="1" key="2">
    <citation type="journal article" date="2022" name="Microb. Genom.">
        <title>A chromosome-scale genome assembly of the tomato pathogen Cladosporium fulvum reveals a compartmentalized genome architecture and the presence of a dispensable chromosome.</title>
        <authorList>
            <person name="Zaccaron A.Z."/>
            <person name="Chen L.H."/>
            <person name="Samaras A."/>
            <person name="Stergiopoulos I."/>
        </authorList>
    </citation>
    <scope>NUCLEOTIDE SEQUENCE</scope>
    <source>
        <strain evidence="1">Race5_Kim</strain>
    </source>
</reference>
<dbReference type="GeneID" id="71990696"/>
<evidence type="ECO:0000313" key="2">
    <source>
        <dbReference type="Proteomes" id="UP000756132"/>
    </source>
</evidence>
<sequence length="212" mass="24096">MPPTLALTSVAKPLTPRDKSPLSKLSPEMRNMIYALVFDGSPTFVQEWDPKYRARTKGQGLDFKNPDNFIHWAKKIGPQRRNLLTDVVLAPMPRCISQAPFIFDPAEALRTFAQDAKLLLDRVVHKGGVSSGVVKISFPIWYGHAEKWWTSDPVRFVEGILLDRRDQHDHITSLRILNAIHSVYNDPFGRTLELSMRPPRLLCKHDGYGILA</sequence>
<organism evidence="1 2">
    <name type="scientific">Passalora fulva</name>
    <name type="common">Tomato leaf mold</name>
    <name type="synonym">Cladosporium fulvum</name>
    <dbReference type="NCBI Taxonomy" id="5499"/>
    <lineage>
        <taxon>Eukaryota</taxon>
        <taxon>Fungi</taxon>
        <taxon>Dikarya</taxon>
        <taxon>Ascomycota</taxon>
        <taxon>Pezizomycotina</taxon>
        <taxon>Dothideomycetes</taxon>
        <taxon>Dothideomycetidae</taxon>
        <taxon>Mycosphaerellales</taxon>
        <taxon>Mycosphaerellaceae</taxon>
        <taxon>Fulvia</taxon>
    </lineage>
</organism>
<dbReference type="Proteomes" id="UP000756132">
    <property type="component" value="Chromosome 8"/>
</dbReference>
<dbReference type="AlphaFoldDB" id="A0A9Q8PDT1"/>
<evidence type="ECO:0000313" key="1">
    <source>
        <dbReference type="EMBL" id="UJO20582.1"/>
    </source>
</evidence>